<dbReference type="Proteomes" id="UP001519311">
    <property type="component" value="Unassembled WGS sequence"/>
</dbReference>
<dbReference type="Pfam" id="PF13349">
    <property type="entry name" value="DUF4097"/>
    <property type="match status" value="1"/>
</dbReference>
<evidence type="ECO:0000259" key="1">
    <source>
        <dbReference type="Pfam" id="PF13349"/>
    </source>
</evidence>
<dbReference type="InterPro" id="IPR025164">
    <property type="entry name" value="Toastrack_DUF4097"/>
</dbReference>
<keyword evidence="3" id="KW-1185">Reference proteome</keyword>
<accession>A0ABS4VCG7</accession>
<evidence type="ECO:0000313" key="3">
    <source>
        <dbReference type="Proteomes" id="UP001519311"/>
    </source>
</evidence>
<gene>
    <name evidence="2" type="ORF">JOF59_003985</name>
</gene>
<feature type="domain" description="DUF4097" evidence="1">
    <location>
        <begin position="110"/>
        <end position="241"/>
    </location>
</feature>
<organism evidence="2 3">
    <name type="scientific">Streptomyces clavifer</name>
    <dbReference type="NCBI Taxonomy" id="68188"/>
    <lineage>
        <taxon>Bacteria</taxon>
        <taxon>Bacillati</taxon>
        <taxon>Actinomycetota</taxon>
        <taxon>Actinomycetes</taxon>
        <taxon>Kitasatosporales</taxon>
        <taxon>Streptomycetaceae</taxon>
        <taxon>Streptomyces</taxon>
    </lineage>
</organism>
<evidence type="ECO:0000313" key="2">
    <source>
        <dbReference type="EMBL" id="MBP2361585.1"/>
    </source>
</evidence>
<protein>
    <recommendedName>
        <fullName evidence="1">DUF4097 domain-containing protein</fullName>
    </recommendedName>
</protein>
<name>A0ABS4VCG7_9ACTN</name>
<reference evidence="2 3" key="1">
    <citation type="submission" date="2021-03" db="EMBL/GenBank/DDBJ databases">
        <title>Sequencing the genomes of 1000 actinobacteria strains.</title>
        <authorList>
            <person name="Klenk H.-P."/>
        </authorList>
    </citation>
    <scope>NUCLEOTIDE SEQUENCE [LARGE SCALE GENOMIC DNA]</scope>
    <source>
        <strain evidence="2 3">DSM 40843</strain>
    </source>
</reference>
<comment type="caution">
    <text evidence="2">The sequence shown here is derived from an EMBL/GenBank/DDBJ whole genome shotgun (WGS) entry which is preliminary data.</text>
</comment>
<sequence>MTTGATALLLVALSGCGSGTDGAPAEQKSFPYSGKALTIDSGNSRVDVVPADVEQIEVTRRVDGWVVFGSGPDATWKLEGGTLTLKVKCSAVISNCDAHHEVKVPRGTALTVDADNGKVTASGFATPLKLSAGNGEVVVRDSSGPLELTADNGSVLAERVSGASVVARSENGEVTLGFSRVPDLVDTASDNGSITIGLPASGGAYAVSASAANGEVHVDVPRSEDSKHVVKARSENGEVNVRTAN</sequence>
<dbReference type="EMBL" id="JAGINS010000001">
    <property type="protein sequence ID" value="MBP2361585.1"/>
    <property type="molecule type" value="Genomic_DNA"/>
</dbReference>
<proteinExistence type="predicted"/>